<keyword evidence="1" id="KW-1133">Transmembrane helix</keyword>
<accession>A0ABZ0MYC3</accession>
<evidence type="ECO:0008006" key="4">
    <source>
        <dbReference type="Google" id="ProtNLM"/>
    </source>
</evidence>
<feature type="transmembrane region" description="Helical" evidence="1">
    <location>
        <begin position="73"/>
        <end position="93"/>
    </location>
</feature>
<evidence type="ECO:0000313" key="3">
    <source>
        <dbReference type="Proteomes" id="UP001302368"/>
    </source>
</evidence>
<keyword evidence="2" id="KW-0614">Plasmid</keyword>
<reference evidence="2 3" key="1">
    <citation type="submission" date="2023-10" db="EMBL/GenBank/DDBJ databases">
        <title>Genome sequencing of the isolated polysaccharide-producing bacterium Kosakonia sacchari KS2022.</title>
        <authorList>
            <person name="Yi X."/>
        </authorList>
    </citation>
    <scope>NUCLEOTIDE SEQUENCE [LARGE SCALE GENOMIC DNA]</scope>
    <source>
        <strain evidence="2 3">KS2022</strain>
        <plasmid evidence="2 3">pKS2022</plasmid>
    </source>
</reference>
<feature type="transmembrane region" description="Helical" evidence="1">
    <location>
        <begin position="9"/>
        <end position="28"/>
    </location>
</feature>
<dbReference type="Proteomes" id="UP001302368">
    <property type="component" value="Plasmid pKS2022"/>
</dbReference>
<keyword evidence="1" id="KW-0812">Transmembrane</keyword>
<feature type="transmembrane region" description="Helical" evidence="1">
    <location>
        <begin position="99"/>
        <end position="117"/>
    </location>
</feature>
<name>A0ABZ0MYC3_9ENTR</name>
<keyword evidence="1" id="KW-0472">Membrane</keyword>
<organism evidence="2 3">
    <name type="scientific">Kosakonia sacchari</name>
    <dbReference type="NCBI Taxonomy" id="1158459"/>
    <lineage>
        <taxon>Bacteria</taxon>
        <taxon>Pseudomonadati</taxon>
        <taxon>Pseudomonadota</taxon>
        <taxon>Gammaproteobacteria</taxon>
        <taxon>Enterobacterales</taxon>
        <taxon>Enterobacteriaceae</taxon>
        <taxon>Kosakonia</taxon>
    </lineage>
</organism>
<gene>
    <name evidence="2" type="ORF">Q8Y70_23650</name>
</gene>
<dbReference type="RefSeq" id="WP_305737681.1">
    <property type="nucleotide sequence ID" value="NZ_CP137745.1"/>
</dbReference>
<proteinExistence type="predicted"/>
<feature type="transmembrane region" description="Helical" evidence="1">
    <location>
        <begin position="40"/>
        <end position="61"/>
    </location>
</feature>
<evidence type="ECO:0000256" key="1">
    <source>
        <dbReference type="SAM" id="Phobius"/>
    </source>
</evidence>
<keyword evidence="3" id="KW-1185">Reference proteome</keyword>
<evidence type="ECO:0000313" key="2">
    <source>
        <dbReference type="EMBL" id="WOZ79957.1"/>
    </source>
</evidence>
<sequence>MKTKASFRLLYMPILIVYFFTPVIHDVWKYAENYRVSDWLTLLIIYMAGLTFAAPLLYMIFKLEPLKKSRGIGWCYRMLSCYVIQLVAIWSAWDDSAFLYLSLPLIIITSFFIMCIGRKDLNLPMTVYKDKKTGNLYRMKNGSPYLLSSEEIKNYVGGTKIIHVSSMTNNGSSYDHIALPEHSSLQSSPSFPDTYINPSSGLPMNGGISGLDIAGNTWGTNFNDPTNHQSYDPNRGY</sequence>
<dbReference type="EMBL" id="CP137745">
    <property type="protein sequence ID" value="WOZ79957.1"/>
    <property type="molecule type" value="Genomic_DNA"/>
</dbReference>
<protein>
    <recommendedName>
        <fullName evidence="4">Conjugal transfer protein TraS</fullName>
    </recommendedName>
</protein>
<geneLocation type="plasmid" evidence="2 3">
    <name>pKS2022</name>
</geneLocation>